<comment type="caution">
    <text evidence="3">The sequence shown here is derived from an EMBL/GenBank/DDBJ whole genome shotgun (WGS) entry which is preliminary data.</text>
</comment>
<name>A0ABV2L1R6_9HYPH</name>
<dbReference type="Proteomes" id="UP001549145">
    <property type="component" value="Unassembled WGS sequence"/>
</dbReference>
<protein>
    <recommendedName>
        <fullName evidence="2">YdbS-like PH domain-containing protein</fullName>
    </recommendedName>
</protein>
<feature type="domain" description="YdbS-like PH" evidence="2">
    <location>
        <begin position="110"/>
        <end position="174"/>
    </location>
</feature>
<dbReference type="InterPro" id="IPR054839">
    <property type="entry name" value="puhB_PGC"/>
</dbReference>
<dbReference type="InterPro" id="IPR005182">
    <property type="entry name" value="YdbS-like_PH"/>
</dbReference>
<dbReference type="EMBL" id="JBEPMM010000002">
    <property type="protein sequence ID" value="MET3691779.1"/>
    <property type="molecule type" value="Genomic_DNA"/>
</dbReference>
<gene>
    <name evidence="3" type="ORF">ABID43_001304</name>
</gene>
<evidence type="ECO:0000313" key="4">
    <source>
        <dbReference type="Proteomes" id="UP001549145"/>
    </source>
</evidence>
<keyword evidence="1" id="KW-0472">Membrane</keyword>
<evidence type="ECO:0000259" key="2">
    <source>
        <dbReference type="Pfam" id="PF03703"/>
    </source>
</evidence>
<dbReference type="RefSeq" id="WP_238277094.1">
    <property type="nucleotide sequence ID" value="NZ_BPQL01000019.1"/>
</dbReference>
<proteinExistence type="predicted"/>
<keyword evidence="4" id="KW-1185">Reference proteome</keyword>
<feature type="transmembrane region" description="Helical" evidence="1">
    <location>
        <begin position="53"/>
        <end position="72"/>
    </location>
</feature>
<reference evidence="3 4" key="1">
    <citation type="submission" date="2024-06" db="EMBL/GenBank/DDBJ databases">
        <title>Genomic Encyclopedia of Type Strains, Phase IV (KMG-IV): sequencing the most valuable type-strain genomes for metagenomic binning, comparative biology and taxonomic classification.</title>
        <authorList>
            <person name="Goeker M."/>
        </authorList>
    </citation>
    <scope>NUCLEOTIDE SEQUENCE [LARGE SCALE GENOMIC DNA]</scope>
    <source>
        <strain evidence="3 4">DSM 21331</strain>
    </source>
</reference>
<feature type="transmembrane region" description="Helical" evidence="1">
    <location>
        <begin position="84"/>
        <end position="109"/>
    </location>
</feature>
<evidence type="ECO:0000313" key="3">
    <source>
        <dbReference type="EMBL" id="MET3691779.1"/>
    </source>
</evidence>
<feature type="transmembrane region" description="Helical" evidence="1">
    <location>
        <begin position="121"/>
        <end position="140"/>
    </location>
</feature>
<organism evidence="3 4">
    <name type="scientific">Methylobacterium goesingense</name>
    <dbReference type="NCBI Taxonomy" id="243690"/>
    <lineage>
        <taxon>Bacteria</taxon>
        <taxon>Pseudomonadati</taxon>
        <taxon>Pseudomonadota</taxon>
        <taxon>Alphaproteobacteria</taxon>
        <taxon>Hyphomicrobiales</taxon>
        <taxon>Methylobacteriaceae</taxon>
        <taxon>Methylobacterium</taxon>
    </lineage>
</organism>
<sequence length="233" mass="24969">MSRLAKPSRAKRSGPHLPANAFDAPPGLPAPLPAGEHILWQGRPCGFGIAFRALHLTLVGVWFVGLALWAALPAALSGQALEAVWLALPTLAIGTGALLLLGLLGWLSARTTTYTITNRRVVMRVGIALPMTLNLPFALVESAGCRLYRDGSADLPLRLRPGNRIAYLHLWPHARPWHVNRPEPMLRTVAEGDEVARILARALAAHRAVPEEVAGPVVLRPRVAAGPRLATAS</sequence>
<dbReference type="Pfam" id="PF03703">
    <property type="entry name" value="bPH_2"/>
    <property type="match status" value="1"/>
</dbReference>
<keyword evidence="1" id="KW-1133">Transmembrane helix</keyword>
<accession>A0ABV2L1R6</accession>
<dbReference type="NCBIfam" id="NF040894">
    <property type="entry name" value="puhB_PGC"/>
    <property type="match status" value="1"/>
</dbReference>
<evidence type="ECO:0000256" key="1">
    <source>
        <dbReference type="SAM" id="Phobius"/>
    </source>
</evidence>
<keyword evidence="1" id="KW-0812">Transmembrane</keyword>